<name>H0F879_9BURK</name>
<dbReference type="EMBL" id="AGUF01000052">
    <property type="protein sequence ID" value="EHK65512.1"/>
    <property type="molecule type" value="Genomic_DNA"/>
</dbReference>
<dbReference type="Proteomes" id="UP000003113">
    <property type="component" value="Unassembled WGS sequence"/>
</dbReference>
<protein>
    <submittedName>
        <fullName evidence="1">Uncharacterized protein</fullName>
    </submittedName>
</protein>
<organism evidence="1 2">
    <name type="scientific">Achromobacter arsenitoxydans SY8</name>
    <dbReference type="NCBI Taxonomy" id="477184"/>
    <lineage>
        <taxon>Bacteria</taxon>
        <taxon>Pseudomonadati</taxon>
        <taxon>Pseudomonadota</taxon>
        <taxon>Betaproteobacteria</taxon>
        <taxon>Burkholderiales</taxon>
        <taxon>Alcaligenaceae</taxon>
        <taxon>Achromobacter</taxon>
    </lineage>
</organism>
<gene>
    <name evidence="1" type="ORF">KYC_14887</name>
</gene>
<proteinExistence type="predicted"/>
<dbReference type="STRING" id="477184.KYC_14887"/>
<evidence type="ECO:0000313" key="2">
    <source>
        <dbReference type="Proteomes" id="UP000003113"/>
    </source>
</evidence>
<accession>H0F879</accession>
<reference evidence="1 2" key="1">
    <citation type="journal article" date="2012" name="J. Bacteriol.">
        <title>Genome sequence of the highly efficient arsenite-oxidizing bacterium Achromobacter arsenitoxydans SY8.</title>
        <authorList>
            <person name="Li X."/>
            <person name="Hu Y."/>
            <person name="Gong J."/>
            <person name="Lin Y."/>
            <person name="Johnstone L."/>
            <person name="Rensing C."/>
            <person name="Wang G."/>
        </authorList>
    </citation>
    <scope>NUCLEOTIDE SEQUENCE [LARGE SCALE GENOMIC DNA]</scope>
    <source>
        <strain evidence="1 2">SY8</strain>
    </source>
</reference>
<evidence type="ECO:0000313" key="1">
    <source>
        <dbReference type="EMBL" id="EHK65512.1"/>
    </source>
</evidence>
<comment type="caution">
    <text evidence="1">The sequence shown here is derived from an EMBL/GenBank/DDBJ whole genome shotgun (WGS) entry which is preliminary data.</text>
</comment>
<keyword evidence="2" id="KW-1185">Reference proteome</keyword>
<dbReference type="AlphaFoldDB" id="H0F879"/>
<sequence length="113" mass="13031">MVAVTTETAAFLIYTNQHSADGRHLRSYVASSAPVLAALLERQKATDWDVFMWWHGAIERVAEFWVYRSRRMCDEPVYGYVGTQELRPIPPWEHLVGASDEATLITQFRKDFP</sequence>